<organism evidence="3 4">
    <name type="scientific">Stephanodiscus triporus</name>
    <dbReference type="NCBI Taxonomy" id="2934178"/>
    <lineage>
        <taxon>Eukaryota</taxon>
        <taxon>Sar</taxon>
        <taxon>Stramenopiles</taxon>
        <taxon>Ochrophyta</taxon>
        <taxon>Bacillariophyta</taxon>
        <taxon>Coscinodiscophyceae</taxon>
        <taxon>Thalassiosirophycidae</taxon>
        <taxon>Stephanodiscales</taxon>
        <taxon>Stephanodiscaceae</taxon>
        <taxon>Stephanodiscus</taxon>
    </lineage>
</organism>
<dbReference type="PANTHER" id="PTHR21600:SF87">
    <property type="entry name" value="RNA PSEUDOURIDYLATE SYNTHASE DOMAIN-CONTAINING PROTEIN 1"/>
    <property type="match status" value="1"/>
</dbReference>
<proteinExistence type="inferred from homology"/>
<dbReference type="InterPro" id="IPR006224">
    <property type="entry name" value="PsdUridine_synth_RluA-like_CS"/>
</dbReference>
<dbReference type="Pfam" id="PF00849">
    <property type="entry name" value="PseudoU_synth_2"/>
    <property type="match status" value="1"/>
</dbReference>
<dbReference type="InterPro" id="IPR020103">
    <property type="entry name" value="PsdUridine_synth_cat_dom_sf"/>
</dbReference>
<evidence type="ECO:0000256" key="1">
    <source>
        <dbReference type="ARBA" id="ARBA00010876"/>
    </source>
</evidence>
<dbReference type="PROSITE" id="PS01129">
    <property type="entry name" value="PSI_RLU"/>
    <property type="match status" value="1"/>
</dbReference>
<dbReference type="SUPFAM" id="SSF55120">
    <property type="entry name" value="Pseudouridine synthase"/>
    <property type="match status" value="1"/>
</dbReference>
<accession>A0ABD3MU03</accession>
<evidence type="ECO:0000313" key="4">
    <source>
        <dbReference type="Proteomes" id="UP001530315"/>
    </source>
</evidence>
<gene>
    <name evidence="3" type="ORF">ACHAW5_004824</name>
</gene>
<dbReference type="Proteomes" id="UP001530315">
    <property type="component" value="Unassembled WGS sequence"/>
</dbReference>
<evidence type="ECO:0000313" key="3">
    <source>
        <dbReference type="EMBL" id="KAL3767431.1"/>
    </source>
</evidence>
<dbReference type="EMBL" id="JALLAZ020001703">
    <property type="protein sequence ID" value="KAL3767431.1"/>
    <property type="molecule type" value="Genomic_DNA"/>
</dbReference>
<dbReference type="Gene3D" id="3.30.2350.10">
    <property type="entry name" value="Pseudouridine synthase"/>
    <property type="match status" value="1"/>
</dbReference>
<sequence length="507" mass="57345">MKLCLLLSGPSVVFGFQHAHENLLGMQLGRYRHSKNQLRVSEQRVFRRNKILKQPFASSDNRVLLSDKGDAVDYETPVAAINGTAQGLIVTNFYRVPSDGFLDASDGGVDSISLSKLFSIEDITRLRLGAQNVTLPVALMMLDPEKYPTQSRARKAIRQRSICLCRCKDKNDALEFNELGKVIARVYPGDIIGFQRRAGSDYYAVEGVPYRPPPFEVPVVFEDDHMAIVNKPAGIVVYRAEGGRGGGARAGGHGRDTLLSALSFVLMPSNFTIGFDDDDQNVPLKRPHPVHRLDRPTSGLMVVAKTKSAAVHLAQQFEYRKARKTYCAIVNGSPIPQENEESPSKWYTINHDLDGKSAITKWRRLQKVHSLRGKNGQLTLLELKPETGENRRYHQLRRHMAWVCKSPIIGDTTYDDEDESALRFRERGLFLCSNEIELEHPFYNTPSGRKIWRDMDRSVQSHGDAMLREDADTGMVIVKARIELPEKFQSFIERERSRAKKFMEAEE</sequence>
<protein>
    <recommendedName>
        <fullName evidence="2">Pseudouridine synthase RsuA/RluA-like domain-containing protein</fullName>
    </recommendedName>
</protein>
<feature type="domain" description="Pseudouridine synthase RsuA/RluA-like" evidence="2">
    <location>
        <begin position="225"/>
        <end position="401"/>
    </location>
</feature>
<dbReference type="PANTHER" id="PTHR21600">
    <property type="entry name" value="MITOCHONDRIAL RNA PSEUDOURIDINE SYNTHASE"/>
    <property type="match status" value="1"/>
</dbReference>
<dbReference type="GO" id="GO:0009982">
    <property type="term" value="F:pseudouridine synthase activity"/>
    <property type="evidence" value="ECO:0007669"/>
    <property type="project" value="UniProtKB-ARBA"/>
</dbReference>
<dbReference type="InterPro" id="IPR006145">
    <property type="entry name" value="PsdUridine_synth_RsuA/RluA"/>
</dbReference>
<dbReference type="AlphaFoldDB" id="A0ABD3MU03"/>
<dbReference type="InterPro" id="IPR050188">
    <property type="entry name" value="RluA_PseudoU_synthase"/>
</dbReference>
<comment type="caution">
    <text evidence="3">The sequence shown here is derived from an EMBL/GenBank/DDBJ whole genome shotgun (WGS) entry which is preliminary data.</text>
</comment>
<reference evidence="3 4" key="1">
    <citation type="submission" date="2024-10" db="EMBL/GenBank/DDBJ databases">
        <title>Updated reference genomes for cyclostephanoid diatoms.</title>
        <authorList>
            <person name="Roberts W.R."/>
            <person name="Alverson A.J."/>
        </authorList>
    </citation>
    <scope>NUCLEOTIDE SEQUENCE [LARGE SCALE GENOMIC DNA]</scope>
    <source>
        <strain evidence="3 4">AJA276-08</strain>
    </source>
</reference>
<comment type="similarity">
    <text evidence="1">Belongs to the pseudouridine synthase RluA family.</text>
</comment>
<dbReference type="CDD" id="cd02869">
    <property type="entry name" value="PseudoU_synth_RluA_like"/>
    <property type="match status" value="1"/>
</dbReference>
<evidence type="ECO:0000259" key="2">
    <source>
        <dbReference type="Pfam" id="PF00849"/>
    </source>
</evidence>
<keyword evidence="4" id="KW-1185">Reference proteome</keyword>
<name>A0ABD3MU03_9STRA</name>